<feature type="region of interest" description="Disordered" evidence="1">
    <location>
        <begin position="262"/>
        <end position="300"/>
    </location>
</feature>
<dbReference type="Proteomes" id="UP001501746">
    <property type="component" value="Unassembled WGS sequence"/>
</dbReference>
<feature type="compositionally biased region" description="Basic and acidic residues" evidence="1">
    <location>
        <begin position="181"/>
        <end position="226"/>
    </location>
</feature>
<gene>
    <name evidence="2" type="ORF">GCM10009750_04380</name>
</gene>
<name>A0ABP4YSZ7_9MICO</name>
<evidence type="ECO:0008006" key="4">
    <source>
        <dbReference type="Google" id="ProtNLM"/>
    </source>
</evidence>
<accession>A0ABP4YSZ7</accession>
<keyword evidence="3" id="KW-1185">Reference proteome</keyword>
<sequence length="300" mass="31828">MADDAFADIASSLYELPPDEFTAARNARVKHLRSSDRDLADAVADLRRPSPAAWLVNRLARLRADQLAQLLDLGEQLREAQAELDASALVGLAKQRRKVVRALAEDAGALAEELGHPVRAPVLDDVAATLQAAMTDAAAADAVRTGRLVRSLEAIGTEVDLSDAVAAWSADGRTPSSAPTPRDEVGDRRAMKQRKADEAAAAKRAAEVARAEEDAKAAERAADEASARLGDARTAVETATSARDELQAALQELQDRLAGAERDLAEAEHAADEREREQEAAARAAEQAREAAADLHAASD</sequence>
<proteinExistence type="predicted"/>
<dbReference type="RefSeq" id="WP_157425941.1">
    <property type="nucleotide sequence ID" value="NZ_BAAANK010000001.1"/>
</dbReference>
<evidence type="ECO:0000313" key="3">
    <source>
        <dbReference type="Proteomes" id="UP001501746"/>
    </source>
</evidence>
<protein>
    <recommendedName>
        <fullName evidence="4">Transposase</fullName>
    </recommendedName>
</protein>
<evidence type="ECO:0000313" key="2">
    <source>
        <dbReference type="EMBL" id="GAA1824643.1"/>
    </source>
</evidence>
<reference evidence="3" key="1">
    <citation type="journal article" date="2019" name="Int. J. Syst. Evol. Microbiol.">
        <title>The Global Catalogue of Microorganisms (GCM) 10K type strain sequencing project: providing services to taxonomists for standard genome sequencing and annotation.</title>
        <authorList>
            <consortium name="The Broad Institute Genomics Platform"/>
            <consortium name="The Broad Institute Genome Sequencing Center for Infectious Disease"/>
            <person name="Wu L."/>
            <person name="Ma J."/>
        </authorList>
    </citation>
    <scope>NUCLEOTIDE SEQUENCE [LARGE SCALE GENOMIC DNA]</scope>
    <source>
        <strain evidence="3">JCM 14323</strain>
    </source>
</reference>
<dbReference type="EMBL" id="BAAANK010000001">
    <property type="protein sequence ID" value="GAA1824643.1"/>
    <property type="molecule type" value="Genomic_DNA"/>
</dbReference>
<feature type="region of interest" description="Disordered" evidence="1">
    <location>
        <begin position="169"/>
        <end position="241"/>
    </location>
</feature>
<evidence type="ECO:0000256" key="1">
    <source>
        <dbReference type="SAM" id="MobiDB-lite"/>
    </source>
</evidence>
<organism evidence="2 3">
    <name type="scientific">Agromyces salentinus</name>
    <dbReference type="NCBI Taxonomy" id="269421"/>
    <lineage>
        <taxon>Bacteria</taxon>
        <taxon>Bacillati</taxon>
        <taxon>Actinomycetota</taxon>
        <taxon>Actinomycetes</taxon>
        <taxon>Micrococcales</taxon>
        <taxon>Microbacteriaceae</taxon>
        <taxon>Agromyces</taxon>
    </lineage>
</organism>
<comment type="caution">
    <text evidence="2">The sequence shown here is derived from an EMBL/GenBank/DDBJ whole genome shotgun (WGS) entry which is preliminary data.</text>
</comment>